<dbReference type="InterPro" id="IPR007729">
    <property type="entry name" value="DGOK"/>
</dbReference>
<comment type="caution">
    <text evidence="1">The sequence shown here is derived from an EMBL/GenBank/DDBJ whole genome shotgun (WGS) entry which is preliminary data.</text>
</comment>
<evidence type="ECO:0000313" key="1">
    <source>
        <dbReference type="EMBL" id="MBN7813348.1"/>
    </source>
</evidence>
<evidence type="ECO:0000313" key="2">
    <source>
        <dbReference type="Proteomes" id="UP000664317"/>
    </source>
</evidence>
<dbReference type="EMBL" id="JAFKCT010000012">
    <property type="protein sequence ID" value="MBN7813348.1"/>
    <property type="molecule type" value="Genomic_DNA"/>
</dbReference>
<dbReference type="Pfam" id="PF05035">
    <property type="entry name" value="DGOK"/>
    <property type="match status" value="1"/>
</dbReference>
<gene>
    <name evidence="1" type="ORF">J0A68_20505</name>
</gene>
<dbReference type="Gene3D" id="3.30.420.300">
    <property type="entry name" value="2-keto-3-deoxy-galactonokinase, substrate binding domain"/>
    <property type="match status" value="1"/>
</dbReference>
<name>A0ABS3C8J4_9BACT</name>
<dbReference type="Proteomes" id="UP000664317">
    <property type="component" value="Unassembled WGS sequence"/>
</dbReference>
<keyword evidence="2" id="KW-1185">Reference proteome</keyword>
<dbReference type="RefSeq" id="WP_206580122.1">
    <property type="nucleotide sequence ID" value="NZ_JAFKCT010000012.1"/>
</dbReference>
<reference evidence="1 2" key="1">
    <citation type="submission" date="2021-03" db="EMBL/GenBank/DDBJ databases">
        <title>novel species isolated from a fishpond in China.</title>
        <authorList>
            <person name="Lu H."/>
            <person name="Cai Z."/>
        </authorList>
    </citation>
    <scope>NUCLEOTIDE SEQUENCE [LARGE SCALE GENOMIC DNA]</scope>
    <source>
        <strain evidence="1 2">H41</strain>
    </source>
</reference>
<accession>A0ABS3C8J4</accession>
<proteinExistence type="predicted"/>
<dbReference type="InterPro" id="IPR042258">
    <property type="entry name" value="DGOK_N"/>
</dbReference>
<dbReference type="CDD" id="cd24012">
    <property type="entry name" value="ASKHA_NBD_KDGal-kinase"/>
    <property type="match status" value="1"/>
</dbReference>
<organism evidence="1 2">
    <name type="scientific">Algoriphagus oliviformis</name>
    <dbReference type="NCBI Taxonomy" id="2811231"/>
    <lineage>
        <taxon>Bacteria</taxon>
        <taxon>Pseudomonadati</taxon>
        <taxon>Bacteroidota</taxon>
        <taxon>Cytophagia</taxon>
        <taxon>Cytophagales</taxon>
        <taxon>Cyclobacteriaceae</taxon>
        <taxon>Algoriphagus</taxon>
    </lineage>
</organism>
<protein>
    <submittedName>
        <fullName evidence="1">2-dehydro-3-deoxygalactonokinase</fullName>
    </submittedName>
</protein>
<dbReference type="InterPro" id="IPR042257">
    <property type="entry name" value="DGOK_C"/>
</dbReference>
<sequence>MATTERFVSCDWGTTNFRLRLVDGSSLEVLAQHQTPMGIKDLNDAFMSQNRLERQDFFLDYLLRQLGLMGIKPADYRVVAAGMASSSLGLKELPYAALPFSLSGGNIVADFLATDSGLDLLLISGVKSPQGVMRGEEIQAIGLEDELAGLRSAQVILPGTHSKHIHFEAGSFTGFKTYMTGELFSLLSHHSILKLSVEKGPLTGQALAAFRQGVQVGFGQGLASSLFTVRAKDVLGHTSKDLNYHYLSGILIGDELMHLRDWDGKILMAAADPLFQFYSEALGLLVGRARTILLDGKALELAMLKGQRKLMQLYERGESIFMG</sequence>
<dbReference type="Gene3D" id="3.30.420.310">
    <property type="entry name" value="2-keto-3-deoxy-galactonokinase, C-terminal domain"/>
    <property type="match status" value="1"/>
</dbReference>